<dbReference type="PANTHER" id="PTHR43046:SF2">
    <property type="entry name" value="8-OXO-DGTP DIPHOSPHATASE-RELATED"/>
    <property type="match status" value="1"/>
</dbReference>
<comment type="cofactor">
    <cofactor evidence="1">
        <name>Mg(2+)</name>
        <dbReference type="ChEBI" id="CHEBI:18420"/>
    </cofactor>
</comment>
<dbReference type="PANTHER" id="PTHR43046">
    <property type="entry name" value="GDP-MANNOSE MANNOSYL HYDROLASE"/>
    <property type="match status" value="1"/>
</dbReference>
<keyword evidence="7" id="KW-1185">Reference proteome</keyword>
<gene>
    <name evidence="6" type="ORF">GCM10009817_32350</name>
</gene>
<dbReference type="Gene3D" id="3.90.79.10">
    <property type="entry name" value="Nucleoside Triphosphate Pyrophosphohydrolase"/>
    <property type="match status" value="1"/>
</dbReference>
<dbReference type="PROSITE" id="PS00893">
    <property type="entry name" value="NUDIX_BOX"/>
    <property type="match status" value="1"/>
</dbReference>
<evidence type="ECO:0000259" key="5">
    <source>
        <dbReference type="PROSITE" id="PS51462"/>
    </source>
</evidence>
<evidence type="ECO:0000256" key="3">
    <source>
        <dbReference type="ARBA" id="ARBA00022801"/>
    </source>
</evidence>
<dbReference type="Pfam" id="PF00293">
    <property type="entry name" value="NUDIX"/>
    <property type="match status" value="1"/>
</dbReference>
<proteinExistence type="inferred from homology"/>
<evidence type="ECO:0000256" key="2">
    <source>
        <dbReference type="ARBA" id="ARBA00005582"/>
    </source>
</evidence>
<evidence type="ECO:0000256" key="1">
    <source>
        <dbReference type="ARBA" id="ARBA00001946"/>
    </source>
</evidence>
<dbReference type="InterPro" id="IPR015797">
    <property type="entry name" value="NUDIX_hydrolase-like_dom_sf"/>
</dbReference>
<dbReference type="EMBL" id="BAAAPU010000009">
    <property type="protein sequence ID" value="GAA1988309.1"/>
    <property type="molecule type" value="Genomic_DNA"/>
</dbReference>
<dbReference type="InterPro" id="IPR020084">
    <property type="entry name" value="NUDIX_hydrolase_CS"/>
</dbReference>
<sequence>MQRVPQGRLGGPGGTPRAWRYGAGMTTFVTAAYCLLRDGQLLTVRKAGSHRFMLPGGKIDPGETAQEAAVREVMEEVGVDVSGAGEPLGRFLDVAANEEGAWVDAMVYVAHLADDDAPAPLAEIAEQRWLRIEGELPDDLAPLLTNHVVPHLRELLARR</sequence>
<protein>
    <submittedName>
        <fullName evidence="6">NUDIX domain-containing protein</fullName>
    </submittedName>
</protein>
<comment type="caution">
    <text evidence="6">The sequence shown here is derived from an EMBL/GenBank/DDBJ whole genome shotgun (WGS) entry which is preliminary data.</text>
</comment>
<dbReference type="SUPFAM" id="SSF55811">
    <property type="entry name" value="Nudix"/>
    <property type="match status" value="1"/>
</dbReference>
<evidence type="ECO:0000313" key="6">
    <source>
        <dbReference type="EMBL" id="GAA1988309.1"/>
    </source>
</evidence>
<name>A0ABN2SKU5_9MICO</name>
<comment type="similarity">
    <text evidence="2 4">Belongs to the Nudix hydrolase family.</text>
</comment>
<reference evidence="6 7" key="1">
    <citation type="journal article" date="2019" name="Int. J. Syst. Evol. Microbiol.">
        <title>The Global Catalogue of Microorganisms (GCM) 10K type strain sequencing project: providing services to taxonomists for standard genome sequencing and annotation.</title>
        <authorList>
            <consortium name="The Broad Institute Genomics Platform"/>
            <consortium name="The Broad Institute Genome Sequencing Center for Infectious Disease"/>
            <person name="Wu L."/>
            <person name="Ma J."/>
        </authorList>
    </citation>
    <scope>NUCLEOTIDE SEQUENCE [LARGE SCALE GENOMIC DNA]</scope>
    <source>
        <strain evidence="6 7">JCM 15628</strain>
    </source>
</reference>
<keyword evidence="3 4" id="KW-0378">Hydrolase</keyword>
<evidence type="ECO:0000313" key="7">
    <source>
        <dbReference type="Proteomes" id="UP001500013"/>
    </source>
</evidence>
<dbReference type="PROSITE" id="PS51462">
    <property type="entry name" value="NUDIX"/>
    <property type="match status" value="1"/>
</dbReference>
<feature type="domain" description="Nudix hydrolase" evidence="5">
    <location>
        <begin position="26"/>
        <end position="157"/>
    </location>
</feature>
<dbReference type="CDD" id="cd04690">
    <property type="entry name" value="NUDIX_Hydrolase"/>
    <property type="match status" value="1"/>
</dbReference>
<accession>A0ABN2SKU5</accession>
<dbReference type="InterPro" id="IPR020476">
    <property type="entry name" value="Nudix_hydrolase"/>
</dbReference>
<evidence type="ECO:0000256" key="4">
    <source>
        <dbReference type="RuleBase" id="RU003476"/>
    </source>
</evidence>
<dbReference type="PRINTS" id="PR00502">
    <property type="entry name" value="NUDIXFAMILY"/>
</dbReference>
<dbReference type="InterPro" id="IPR000086">
    <property type="entry name" value="NUDIX_hydrolase_dom"/>
</dbReference>
<dbReference type="Proteomes" id="UP001500013">
    <property type="component" value="Unassembled WGS sequence"/>
</dbReference>
<organism evidence="6 7">
    <name type="scientific">Terrabacter lapilli</name>
    <dbReference type="NCBI Taxonomy" id="436231"/>
    <lineage>
        <taxon>Bacteria</taxon>
        <taxon>Bacillati</taxon>
        <taxon>Actinomycetota</taxon>
        <taxon>Actinomycetes</taxon>
        <taxon>Micrococcales</taxon>
        <taxon>Intrasporangiaceae</taxon>
        <taxon>Terrabacter</taxon>
    </lineage>
</organism>